<keyword evidence="5 12" id="KW-0347">Helicase</keyword>
<dbReference type="Proteomes" id="UP000284621">
    <property type="component" value="Unassembled WGS sequence"/>
</dbReference>
<dbReference type="InterPro" id="IPR014014">
    <property type="entry name" value="RNA_helicase_DEAD_Q_motif"/>
</dbReference>
<dbReference type="Proteomes" id="UP000283497">
    <property type="component" value="Unassembled WGS sequence"/>
</dbReference>
<dbReference type="SUPFAM" id="SSF52540">
    <property type="entry name" value="P-loop containing nucleoside triphosphate hydrolases"/>
    <property type="match status" value="1"/>
</dbReference>
<evidence type="ECO:0000313" key="19">
    <source>
        <dbReference type="EMBL" id="RHK42373.1"/>
    </source>
</evidence>
<feature type="domain" description="DEAD-box RNA helicase Q" evidence="15">
    <location>
        <begin position="4"/>
        <end position="32"/>
    </location>
</feature>
<dbReference type="GO" id="GO:0016787">
    <property type="term" value="F:hydrolase activity"/>
    <property type="evidence" value="ECO:0007669"/>
    <property type="project" value="UniProtKB-KW"/>
</dbReference>
<comment type="similarity">
    <text evidence="8 12">Belongs to the DEAD box helicase family.</text>
</comment>
<feature type="domain" description="Helicase C-terminal" evidence="14">
    <location>
        <begin position="217"/>
        <end position="378"/>
    </location>
</feature>
<evidence type="ECO:0000256" key="7">
    <source>
        <dbReference type="ARBA" id="ARBA00023016"/>
    </source>
</evidence>
<dbReference type="PANTHER" id="PTHR47963:SF8">
    <property type="entry name" value="ATP-DEPENDENT RNA HELICASE DEAD"/>
    <property type="match status" value="1"/>
</dbReference>
<dbReference type="InterPro" id="IPR011545">
    <property type="entry name" value="DEAD/DEAH_box_helicase_dom"/>
</dbReference>
<evidence type="ECO:0000259" key="14">
    <source>
        <dbReference type="PROSITE" id="PS51194"/>
    </source>
</evidence>
<evidence type="ECO:0000256" key="4">
    <source>
        <dbReference type="ARBA" id="ARBA00022801"/>
    </source>
</evidence>
<evidence type="ECO:0000256" key="8">
    <source>
        <dbReference type="ARBA" id="ARBA00038437"/>
    </source>
</evidence>
<dbReference type="InterPro" id="IPR044742">
    <property type="entry name" value="DEAD/DEAH_RhlB"/>
</dbReference>
<dbReference type="CDD" id="cd12252">
    <property type="entry name" value="RRM_DbpA"/>
    <property type="match status" value="1"/>
</dbReference>
<dbReference type="InterPro" id="IPR027417">
    <property type="entry name" value="P-loop_NTPase"/>
</dbReference>
<dbReference type="InterPro" id="IPR005580">
    <property type="entry name" value="DbpA/CsdA_RNA-bd_dom"/>
</dbReference>
<reference evidence="16 20" key="1">
    <citation type="submission" date="2015-09" db="EMBL/GenBank/DDBJ databases">
        <authorList>
            <consortium name="Pathogen Informatics"/>
        </authorList>
    </citation>
    <scope>NUCLEOTIDE SEQUENCE [LARGE SCALE GENOMIC DNA]</scope>
    <source>
        <strain evidence="16 20">2789STDY5834966</strain>
    </source>
</reference>
<dbReference type="EMBL" id="CYYC01000016">
    <property type="protein sequence ID" value="CUM99058.1"/>
    <property type="molecule type" value="Genomic_DNA"/>
</dbReference>
<dbReference type="InterPro" id="IPR014001">
    <property type="entry name" value="Helicase_ATP-bd"/>
</dbReference>
<feature type="domain" description="Helicase ATP-binding" evidence="13">
    <location>
        <begin position="35"/>
        <end position="206"/>
    </location>
</feature>
<dbReference type="Pfam" id="PF03880">
    <property type="entry name" value="DbpA"/>
    <property type="match status" value="1"/>
</dbReference>
<keyword evidence="22" id="KW-1185">Reference proteome</keyword>
<dbReference type="GO" id="GO:0005840">
    <property type="term" value="C:ribosome"/>
    <property type="evidence" value="ECO:0007669"/>
    <property type="project" value="TreeGrafter"/>
</dbReference>
<dbReference type="CDD" id="cd00268">
    <property type="entry name" value="DEADc"/>
    <property type="match status" value="1"/>
</dbReference>
<dbReference type="OrthoDB" id="9805696at2"/>
<dbReference type="Proteomes" id="UP000286561">
    <property type="component" value="Unassembled WGS sequence"/>
</dbReference>
<evidence type="ECO:0000313" key="20">
    <source>
        <dbReference type="Proteomes" id="UP000095390"/>
    </source>
</evidence>
<keyword evidence="3 12" id="KW-0547">Nucleotide-binding</keyword>
<dbReference type="GO" id="GO:0003724">
    <property type="term" value="F:RNA helicase activity"/>
    <property type="evidence" value="ECO:0007669"/>
    <property type="project" value="UniProtKB-EC"/>
</dbReference>
<dbReference type="Proteomes" id="UP000095390">
    <property type="component" value="Unassembled WGS sequence"/>
</dbReference>
<dbReference type="GO" id="GO:0005829">
    <property type="term" value="C:cytosol"/>
    <property type="evidence" value="ECO:0007669"/>
    <property type="project" value="TreeGrafter"/>
</dbReference>
<keyword evidence="2" id="KW-0963">Cytoplasm</keyword>
<dbReference type="AlphaFoldDB" id="A0A173TCW0"/>
<evidence type="ECO:0000259" key="15">
    <source>
        <dbReference type="PROSITE" id="PS51195"/>
    </source>
</evidence>
<protein>
    <recommendedName>
        <fullName evidence="10">ATP-dependent RNA helicase CshA</fullName>
        <ecNumber evidence="1">3.6.4.13</ecNumber>
    </recommendedName>
</protein>
<dbReference type="InterPro" id="IPR050547">
    <property type="entry name" value="DEAD_box_RNA_helicases"/>
</dbReference>
<evidence type="ECO:0000256" key="10">
    <source>
        <dbReference type="ARBA" id="ARBA00067932"/>
    </source>
</evidence>
<dbReference type="EMBL" id="QSEP01000094">
    <property type="protein sequence ID" value="RGZ80122.1"/>
    <property type="molecule type" value="Genomic_DNA"/>
</dbReference>
<dbReference type="EC" id="3.6.4.13" evidence="1"/>
<dbReference type="PANTHER" id="PTHR47963">
    <property type="entry name" value="DEAD-BOX ATP-DEPENDENT RNA HELICASE 47, MITOCHONDRIAL"/>
    <property type="match status" value="1"/>
</dbReference>
<dbReference type="CDD" id="cd18787">
    <property type="entry name" value="SF2_C_DEAD"/>
    <property type="match status" value="1"/>
</dbReference>
<sequence length="529" mass="59184">METVKFTELDIKPEILKAVANMGFEAMSPIQAKAIPVELSGKDVIGQAQTGTGKTAAFGIPILQKVDPKLKKPQAIVLCPTRELAIQVADEIRKLAKYMSSVKILPIYGGQEISKQIRSLKAGVQIIIGTPGRMMDHMRRKTVKFDNIHTVVLDEADEMLDMGFREDIETILNGVPEERQTMLFSATMPKPIMELARAYQQNPEIIKVIRKELTVPNITQYYYEVRPKNKSEVLSRLLDIYDPKLSVVFCNTKKGVDELVADLKGRGYFAEGLHGDMKQTMRDRVMHRFRSGKTDILVATDVAARGIDVDDVDAVFNYDLPQDEEYYVHRIGRTGRAGRTGMAFSFVVGREVYKLKDIRRYCKAKIKAQPIPSLNDVTETRVEKIFDRIDHYIEDQNLNKYIDMVEEFVNEKDYTAMDVAAAFLAEILGTADGKDAGSNKEDFGDTGAEEGMVRLFINIGKKQGIRPGDILGAIAGESGISGNLVGTIDLYDKYTFVEVPREVASDVLEAMKNVKIKGKSINVEPANRK</sequence>
<evidence type="ECO:0000256" key="3">
    <source>
        <dbReference type="ARBA" id="ARBA00022741"/>
    </source>
</evidence>
<dbReference type="EMBL" id="QSID01000002">
    <property type="protein sequence ID" value="RHC67385.1"/>
    <property type="molecule type" value="Genomic_DNA"/>
</dbReference>
<feature type="short sequence motif" description="Q motif" evidence="11">
    <location>
        <begin position="4"/>
        <end position="32"/>
    </location>
</feature>
<dbReference type="PROSITE" id="PS51195">
    <property type="entry name" value="Q_MOTIF"/>
    <property type="match status" value="1"/>
</dbReference>
<dbReference type="Pfam" id="PF00271">
    <property type="entry name" value="Helicase_C"/>
    <property type="match status" value="1"/>
</dbReference>
<dbReference type="GO" id="GO:0005524">
    <property type="term" value="F:ATP binding"/>
    <property type="evidence" value="ECO:0007669"/>
    <property type="project" value="UniProtKB-KW"/>
</dbReference>
<dbReference type="GO" id="GO:0009409">
    <property type="term" value="P:response to cold"/>
    <property type="evidence" value="ECO:0007669"/>
    <property type="project" value="TreeGrafter"/>
</dbReference>
<organism evidence="16 20">
    <name type="scientific">Anaerobutyricum hallii</name>
    <dbReference type="NCBI Taxonomy" id="39488"/>
    <lineage>
        <taxon>Bacteria</taxon>
        <taxon>Bacillati</taxon>
        <taxon>Bacillota</taxon>
        <taxon>Clostridia</taxon>
        <taxon>Lachnospirales</taxon>
        <taxon>Lachnospiraceae</taxon>
        <taxon>Anaerobutyricum</taxon>
    </lineage>
</organism>
<dbReference type="RefSeq" id="WP_005351785.1">
    <property type="nucleotide sequence ID" value="NZ_CABJFJ010000002.1"/>
</dbReference>
<dbReference type="EMBL" id="QRNJ01000001">
    <property type="protein sequence ID" value="RHK42373.1"/>
    <property type="molecule type" value="Genomic_DNA"/>
</dbReference>
<dbReference type="SMART" id="SM00490">
    <property type="entry name" value="HELICc"/>
    <property type="match status" value="1"/>
</dbReference>
<evidence type="ECO:0000256" key="5">
    <source>
        <dbReference type="ARBA" id="ARBA00022806"/>
    </source>
</evidence>
<gene>
    <name evidence="16" type="primary">cshA</name>
    <name evidence="19" type="ORF">DW068_00510</name>
    <name evidence="18" type="ORF">DW833_01710</name>
    <name evidence="17" type="ORF">DW972_11860</name>
    <name evidence="16" type="ORF">ERS852578_01508</name>
</gene>
<reference evidence="21 22" key="2">
    <citation type="submission" date="2018-08" db="EMBL/GenBank/DDBJ databases">
        <title>A genome reference for cultivated species of the human gut microbiota.</title>
        <authorList>
            <person name="Zou Y."/>
            <person name="Xue W."/>
            <person name="Luo G."/>
        </authorList>
    </citation>
    <scope>NUCLEOTIDE SEQUENCE [LARGE SCALE GENOMIC DNA]</scope>
    <source>
        <strain evidence="19 21">AF45-14BH</strain>
        <strain evidence="18 22">AM34-3LB</strain>
        <strain evidence="17 23">AM48-23BH</strain>
    </source>
</reference>
<evidence type="ECO:0000256" key="9">
    <source>
        <dbReference type="ARBA" id="ARBA00047984"/>
    </source>
</evidence>
<dbReference type="Pfam" id="PF25399">
    <property type="entry name" value="DeaD_dimer"/>
    <property type="match status" value="1"/>
</dbReference>
<dbReference type="Gene3D" id="3.30.70.330">
    <property type="match status" value="1"/>
</dbReference>
<dbReference type="Pfam" id="PF00270">
    <property type="entry name" value="DEAD"/>
    <property type="match status" value="1"/>
</dbReference>
<evidence type="ECO:0000256" key="2">
    <source>
        <dbReference type="ARBA" id="ARBA00022490"/>
    </source>
</evidence>
<keyword evidence="4 12" id="KW-0378">Hydrolase</keyword>
<accession>A0A173TCW0</accession>
<evidence type="ECO:0000313" key="16">
    <source>
        <dbReference type="EMBL" id="CUM99058.1"/>
    </source>
</evidence>
<dbReference type="Gene3D" id="3.40.50.300">
    <property type="entry name" value="P-loop containing nucleotide triphosphate hydrolases"/>
    <property type="match status" value="2"/>
</dbReference>
<dbReference type="GO" id="GO:0033592">
    <property type="term" value="F:RNA strand annealing activity"/>
    <property type="evidence" value="ECO:0007669"/>
    <property type="project" value="TreeGrafter"/>
</dbReference>
<keyword evidence="7" id="KW-0346">Stress response</keyword>
<dbReference type="InterPro" id="IPR000629">
    <property type="entry name" value="RNA-helicase_DEAD-box_CS"/>
</dbReference>
<dbReference type="InterPro" id="IPR001650">
    <property type="entry name" value="Helicase_C-like"/>
</dbReference>
<dbReference type="GeneID" id="75047290"/>
<evidence type="ECO:0000256" key="12">
    <source>
        <dbReference type="RuleBase" id="RU000492"/>
    </source>
</evidence>
<evidence type="ECO:0000313" key="18">
    <source>
        <dbReference type="EMBL" id="RHC67385.1"/>
    </source>
</evidence>
<evidence type="ECO:0000256" key="1">
    <source>
        <dbReference type="ARBA" id="ARBA00012552"/>
    </source>
</evidence>
<name>A0A173TCW0_9FIRM</name>
<comment type="catalytic activity">
    <reaction evidence="9">
        <text>ATP + H2O = ADP + phosphate + H(+)</text>
        <dbReference type="Rhea" id="RHEA:13065"/>
        <dbReference type="ChEBI" id="CHEBI:15377"/>
        <dbReference type="ChEBI" id="CHEBI:15378"/>
        <dbReference type="ChEBI" id="CHEBI:30616"/>
        <dbReference type="ChEBI" id="CHEBI:43474"/>
        <dbReference type="ChEBI" id="CHEBI:456216"/>
        <dbReference type="EC" id="3.6.4.13"/>
    </reaction>
</comment>
<evidence type="ECO:0000256" key="11">
    <source>
        <dbReference type="PROSITE-ProRule" id="PRU00552"/>
    </source>
</evidence>
<dbReference type="FunFam" id="3.40.50.300:FF:000108">
    <property type="entry name" value="ATP-dependent RNA helicase RhlE"/>
    <property type="match status" value="1"/>
</dbReference>
<dbReference type="InterPro" id="IPR012677">
    <property type="entry name" value="Nucleotide-bd_a/b_plait_sf"/>
</dbReference>
<dbReference type="InterPro" id="IPR057325">
    <property type="entry name" value="DeaD_dimer"/>
</dbReference>
<evidence type="ECO:0000256" key="6">
    <source>
        <dbReference type="ARBA" id="ARBA00022840"/>
    </source>
</evidence>
<evidence type="ECO:0000313" key="22">
    <source>
        <dbReference type="Proteomes" id="UP000284621"/>
    </source>
</evidence>
<keyword evidence="6 12" id="KW-0067">ATP-binding</keyword>
<dbReference type="PROSITE" id="PS51192">
    <property type="entry name" value="HELICASE_ATP_BIND_1"/>
    <property type="match status" value="1"/>
</dbReference>
<evidence type="ECO:0000259" key="13">
    <source>
        <dbReference type="PROSITE" id="PS51192"/>
    </source>
</evidence>
<evidence type="ECO:0000313" key="23">
    <source>
        <dbReference type="Proteomes" id="UP000286561"/>
    </source>
</evidence>
<dbReference type="SMART" id="SM00487">
    <property type="entry name" value="DEXDc"/>
    <property type="match status" value="1"/>
</dbReference>
<proteinExistence type="inferred from homology"/>
<evidence type="ECO:0000313" key="21">
    <source>
        <dbReference type="Proteomes" id="UP000283497"/>
    </source>
</evidence>
<evidence type="ECO:0000313" key="17">
    <source>
        <dbReference type="EMBL" id="RGZ80122.1"/>
    </source>
</evidence>
<dbReference type="PROSITE" id="PS51194">
    <property type="entry name" value="HELICASE_CTER"/>
    <property type="match status" value="1"/>
</dbReference>
<dbReference type="PROSITE" id="PS00039">
    <property type="entry name" value="DEAD_ATP_HELICASE"/>
    <property type="match status" value="1"/>
</dbReference>